<dbReference type="GO" id="GO:0042802">
    <property type="term" value="F:identical protein binding"/>
    <property type="evidence" value="ECO:0007669"/>
    <property type="project" value="TreeGrafter"/>
</dbReference>
<accession>A0A0G7ZL02</accession>
<reference evidence="2" key="1">
    <citation type="submission" date="2015-05" db="EMBL/GenBank/DDBJ databases">
        <authorList>
            <person name="Collingro A."/>
        </authorList>
    </citation>
    <scope>NUCLEOTIDE SEQUENCE [LARGE SCALE GENOMIC DNA]</scope>
    <source>
        <strain evidence="2">Ps</strain>
    </source>
</reference>
<dbReference type="PANTHER" id="PTHR11280:SF5">
    <property type="entry name" value="GLUCOSAMINE-6-PHOSPHATE ISOMERASE"/>
    <property type="match status" value="1"/>
</dbReference>
<dbReference type="InterPro" id="IPR004547">
    <property type="entry name" value="Glucosamine6P_isomerase"/>
</dbReference>
<evidence type="ECO:0000313" key="1">
    <source>
        <dbReference type="EMBL" id="CRX36870.1"/>
    </source>
</evidence>
<keyword evidence="2" id="KW-1185">Reference proteome</keyword>
<dbReference type="GO" id="GO:0019262">
    <property type="term" value="P:N-acetylneuraminate catabolic process"/>
    <property type="evidence" value="ECO:0007669"/>
    <property type="project" value="TreeGrafter"/>
</dbReference>
<dbReference type="Proteomes" id="UP000242141">
    <property type="component" value="Unassembled WGS sequence"/>
</dbReference>
<name>A0A0G7ZL02_9MOLU</name>
<evidence type="ECO:0000313" key="2">
    <source>
        <dbReference type="Proteomes" id="UP000242141"/>
    </source>
</evidence>
<dbReference type="GO" id="GO:0006043">
    <property type="term" value="P:glucosamine catabolic process"/>
    <property type="evidence" value="ECO:0007669"/>
    <property type="project" value="TreeGrafter"/>
</dbReference>
<organism evidence="1 2">
    <name type="scientific">Candidatus Hepatoplasma crinochetorum</name>
    <dbReference type="NCBI Taxonomy" id="295596"/>
    <lineage>
        <taxon>Bacteria</taxon>
        <taxon>Bacillati</taxon>
        <taxon>Mycoplasmatota</taxon>
        <taxon>Mollicutes</taxon>
        <taxon>Candidatus Hepatoplasmataceae</taxon>
        <taxon>Candidatus Hepatoplasma</taxon>
    </lineage>
</organism>
<dbReference type="InterPro" id="IPR037171">
    <property type="entry name" value="NagB/RpiA_transferase-like"/>
</dbReference>
<sequence length="223" mass="26410">MKIIRKNRTEILNLISNQIINLIKEQENPSFLIPSDQNLIDLYQKIVEKYHNKTISFVESKIFTLSEYINSEKNRIESLNQIIDNNLIKKIDLKKENFYYPKDVSSYNQLLDSIFKFNFTLLYLDNDFEISFNSIKGKLINRTKIIGLSDILIKDRFKDQKNHPQLAITLGIKDIFEKSENIYLLILGEDKKNIINKIEDKNDFFFLKLLLMHKNITILTDNL</sequence>
<dbReference type="Gene3D" id="3.40.50.1360">
    <property type="match status" value="1"/>
</dbReference>
<proteinExistence type="predicted"/>
<gene>
    <name evidence="1" type="ORF">HEPPS_00690</name>
</gene>
<dbReference type="PANTHER" id="PTHR11280">
    <property type="entry name" value="GLUCOSAMINE-6-PHOSPHATE ISOMERASE"/>
    <property type="match status" value="1"/>
</dbReference>
<protein>
    <submittedName>
        <fullName evidence="1">| nagB_1 / Glucosamine-6-phosphate deaminase |:361573 Forward</fullName>
    </submittedName>
</protein>
<dbReference type="EMBL" id="CWGI01000001">
    <property type="protein sequence ID" value="CRX36870.1"/>
    <property type="molecule type" value="Genomic_DNA"/>
</dbReference>
<dbReference type="SUPFAM" id="SSF100950">
    <property type="entry name" value="NagB/RpiA/CoA transferase-like"/>
    <property type="match status" value="1"/>
</dbReference>
<dbReference type="GO" id="GO:0006046">
    <property type="term" value="P:N-acetylglucosamine catabolic process"/>
    <property type="evidence" value="ECO:0007669"/>
    <property type="project" value="TreeGrafter"/>
</dbReference>
<dbReference type="GO" id="GO:0004342">
    <property type="term" value="F:glucosamine-6-phosphate deaminase activity"/>
    <property type="evidence" value="ECO:0007669"/>
    <property type="project" value="InterPro"/>
</dbReference>
<dbReference type="AlphaFoldDB" id="A0A0G7ZL02"/>
<dbReference type="GO" id="GO:0005737">
    <property type="term" value="C:cytoplasm"/>
    <property type="evidence" value="ECO:0007669"/>
    <property type="project" value="TreeGrafter"/>
</dbReference>